<name>A0A562MLN2_9SPHI</name>
<protein>
    <submittedName>
        <fullName evidence="9">Beta-xylosidase</fullName>
    </submittedName>
</protein>
<evidence type="ECO:0000313" key="10">
    <source>
        <dbReference type="Proteomes" id="UP000315908"/>
    </source>
</evidence>
<dbReference type="PANTHER" id="PTHR42812">
    <property type="entry name" value="BETA-XYLOSIDASE"/>
    <property type="match status" value="1"/>
</dbReference>
<evidence type="ECO:0000256" key="6">
    <source>
        <dbReference type="RuleBase" id="RU361187"/>
    </source>
</evidence>
<evidence type="ECO:0000256" key="2">
    <source>
        <dbReference type="ARBA" id="ARBA00022801"/>
    </source>
</evidence>
<evidence type="ECO:0000256" key="5">
    <source>
        <dbReference type="PIRSR" id="PIRSR606710-2"/>
    </source>
</evidence>
<evidence type="ECO:0000256" key="7">
    <source>
        <dbReference type="SAM" id="SignalP"/>
    </source>
</evidence>
<comment type="caution">
    <text evidence="9">The sequence shown here is derived from an EMBL/GenBank/DDBJ whole genome shotgun (WGS) entry which is preliminary data.</text>
</comment>
<dbReference type="AlphaFoldDB" id="A0A562MLN2"/>
<dbReference type="CDD" id="cd09001">
    <property type="entry name" value="GH43_FsAxh1-like"/>
    <property type="match status" value="1"/>
</dbReference>
<dbReference type="Pfam" id="PF17851">
    <property type="entry name" value="GH43_C2"/>
    <property type="match status" value="1"/>
</dbReference>
<dbReference type="RefSeq" id="WP_244294453.1">
    <property type="nucleotide sequence ID" value="NZ_VLKR01000009.1"/>
</dbReference>
<dbReference type="Gene3D" id="2.60.120.200">
    <property type="match status" value="1"/>
</dbReference>
<reference evidence="9 10" key="1">
    <citation type="journal article" date="2015" name="Stand. Genomic Sci.">
        <title>Genomic Encyclopedia of Bacterial and Archaeal Type Strains, Phase III: the genomes of soil and plant-associated and newly described type strains.</title>
        <authorList>
            <person name="Whitman W.B."/>
            <person name="Woyke T."/>
            <person name="Klenk H.P."/>
            <person name="Zhou Y."/>
            <person name="Lilburn T.G."/>
            <person name="Beck B.J."/>
            <person name="De Vos P."/>
            <person name="Vandamme P."/>
            <person name="Eisen J.A."/>
            <person name="Garrity G."/>
            <person name="Hugenholtz P."/>
            <person name="Kyrpides N.C."/>
        </authorList>
    </citation>
    <scope>NUCLEOTIDE SEQUENCE [LARGE SCALE GENOMIC DNA]</scope>
    <source>
        <strain evidence="9 10">CGMCC 1.6855</strain>
    </source>
</reference>
<evidence type="ECO:0000259" key="8">
    <source>
        <dbReference type="Pfam" id="PF17851"/>
    </source>
</evidence>
<proteinExistence type="inferred from homology"/>
<dbReference type="SUPFAM" id="SSF49899">
    <property type="entry name" value="Concanavalin A-like lectins/glucanases"/>
    <property type="match status" value="1"/>
</dbReference>
<accession>A0A562MLN2</accession>
<evidence type="ECO:0000256" key="1">
    <source>
        <dbReference type="ARBA" id="ARBA00009865"/>
    </source>
</evidence>
<dbReference type="GO" id="GO:0005975">
    <property type="term" value="P:carbohydrate metabolic process"/>
    <property type="evidence" value="ECO:0007669"/>
    <property type="project" value="InterPro"/>
</dbReference>
<dbReference type="Proteomes" id="UP000315908">
    <property type="component" value="Unassembled WGS sequence"/>
</dbReference>
<dbReference type="EMBL" id="VLKR01000009">
    <property type="protein sequence ID" value="TWI20728.1"/>
    <property type="molecule type" value="Genomic_DNA"/>
</dbReference>
<dbReference type="InterPro" id="IPR023296">
    <property type="entry name" value="Glyco_hydro_beta-prop_sf"/>
</dbReference>
<feature type="site" description="Important for catalytic activity, responsible for pKa modulation of the active site Glu and correct orientation of both the proton donor and substrate" evidence="5">
    <location>
        <position position="147"/>
    </location>
</feature>
<comment type="similarity">
    <text evidence="1 6">Belongs to the glycosyl hydrolase 43 family.</text>
</comment>
<feature type="active site" description="Proton acceptor" evidence="4">
    <location>
        <position position="36"/>
    </location>
</feature>
<gene>
    <name evidence="9" type="ORF">IQ31_02119</name>
</gene>
<dbReference type="InterPro" id="IPR013320">
    <property type="entry name" value="ConA-like_dom_sf"/>
</dbReference>
<dbReference type="PANTHER" id="PTHR42812:SF12">
    <property type="entry name" value="BETA-XYLOSIDASE-RELATED"/>
    <property type="match status" value="1"/>
</dbReference>
<feature type="active site" description="Proton donor" evidence="4">
    <location>
        <position position="206"/>
    </location>
</feature>
<dbReference type="SUPFAM" id="SSF75005">
    <property type="entry name" value="Arabinanase/levansucrase/invertase"/>
    <property type="match status" value="1"/>
</dbReference>
<dbReference type="InterPro" id="IPR006710">
    <property type="entry name" value="Glyco_hydro_43"/>
</dbReference>
<evidence type="ECO:0000313" key="9">
    <source>
        <dbReference type="EMBL" id="TWI20728.1"/>
    </source>
</evidence>
<evidence type="ECO:0000256" key="3">
    <source>
        <dbReference type="ARBA" id="ARBA00023295"/>
    </source>
</evidence>
<dbReference type="Gene3D" id="2.115.10.20">
    <property type="entry name" value="Glycosyl hydrolase domain, family 43"/>
    <property type="match status" value="1"/>
</dbReference>
<dbReference type="InterPro" id="IPR041542">
    <property type="entry name" value="GH43_C2"/>
</dbReference>
<evidence type="ECO:0000256" key="4">
    <source>
        <dbReference type="PIRSR" id="PIRSR606710-1"/>
    </source>
</evidence>
<keyword evidence="3 6" id="KW-0326">Glycosidase</keyword>
<dbReference type="GO" id="GO:0004553">
    <property type="term" value="F:hydrolase activity, hydrolyzing O-glycosyl compounds"/>
    <property type="evidence" value="ECO:0007669"/>
    <property type="project" value="InterPro"/>
</dbReference>
<organism evidence="9 10">
    <name type="scientific">Sphingobacterium siyangense</name>
    <dbReference type="NCBI Taxonomy" id="459529"/>
    <lineage>
        <taxon>Bacteria</taxon>
        <taxon>Pseudomonadati</taxon>
        <taxon>Bacteroidota</taxon>
        <taxon>Sphingobacteriia</taxon>
        <taxon>Sphingobacteriales</taxon>
        <taxon>Sphingobacteriaceae</taxon>
        <taxon>Sphingobacterium</taxon>
    </lineage>
</organism>
<feature type="signal peptide" evidence="7">
    <location>
        <begin position="1"/>
        <end position="22"/>
    </location>
</feature>
<dbReference type="InterPro" id="IPR051795">
    <property type="entry name" value="Glycosyl_Hydrlase_43"/>
</dbReference>
<feature type="domain" description="Beta-xylosidase C-terminal Concanavalin A-like" evidence="8">
    <location>
        <begin position="323"/>
        <end position="515"/>
    </location>
</feature>
<keyword evidence="7" id="KW-0732">Signal</keyword>
<keyword evidence="2 6" id="KW-0378">Hydrolase</keyword>
<sequence>MLRMKIGAFVFSLMIPFLGALAQQAHNPIIFADVPDMSMIRVGDTYYMSSTTMHMNPGVPIMKSKDLVNWTLINYAYDRLGNQDELNLSNHKNAYGHGSWASSLRFHEGRYYVSTFSANTGKTHVYHTADIEHGPWVSKEFQPMMHDHSLFFDGGKIYMIWGGGRIYIAELLPDFSGVKAGTQRVLIDDASLPSKPKEGKAGLPAEGSQMFKINGMYYLFNISWPAGGMRTVIVHRASQLEGPYEGKVVLQDQGVAQGGLIDMPNGKWYAYLFQDYGAVGRIPFLVPVKWEDGWPVLGIDGKVPATLDLPANKSLSPGIVDSDDFDRKAGQAALPLAWQWNHNPVVDLWSVTERSGFLRLRTGDLTDDFLSAKNTLTQRTIGPSCSAAIAVEVSNMKDGDFAGLSLLQKDYGLVGVRMEGNTKSLVMINAMTGAPQELAKINLKQQRIFLKANCDFSNKKDTAQFFYSTDGHHWKMIGNVLKMSYTIPHFMGYRFGLFNYASKEAGGYVDFDYFHLTIN</sequence>
<dbReference type="Pfam" id="PF04616">
    <property type="entry name" value="Glyco_hydro_43"/>
    <property type="match status" value="1"/>
</dbReference>
<feature type="chain" id="PRO_5022143242" evidence="7">
    <location>
        <begin position="23"/>
        <end position="519"/>
    </location>
</feature>